<sequence length="77" mass="8749">MGADNATYHLHNELSNLTTPTHQPVAGKIVKSFAKAHFYTNGKIDLLLFPMRHNVLVDCTTARSVRRIYNILLMIVR</sequence>
<organism evidence="1 2">
    <name type="scientific">Nostoc flagelliforme FACHB-838</name>
    <dbReference type="NCBI Taxonomy" id="2692904"/>
    <lineage>
        <taxon>Bacteria</taxon>
        <taxon>Bacillati</taxon>
        <taxon>Cyanobacteriota</taxon>
        <taxon>Cyanophyceae</taxon>
        <taxon>Nostocales</taxon>
        <taxon>Nostocaceae</taxon>
        <taxon>Nostoc</taxon>
    </lineage>
</organism>
<keyword evidence="2" id="KW-1185">Reference proteome</keyword>
<protein>
    <recommendedName>
        <fullName evidence="3">Transposase</fullName>
    </recommendedName>
</protein>
<proteinExistence type="predicted"/>
<evidence type="ECO:0000313" key="1">
    <source>
        <dbReference type="EMBL" id="MBD2535941.1"/>
    </source>
</evidence>
<dbReference type="EMBL" id="JACJSI010000359">
    <property type="protein sequence ID" value="MBD2535941.1"/>
    <property type="molecule type" value="Genomic_DNA"/>
</dbReference>
<name>A0ABR8E2Y9_9NOSO</name>
<comment type="caution">
    <text evidence="1">The sequence shown here is derived from an EMBL/GenBank/DDBJ whole genome shotgun (WGS) entry which is preliminary data.</text>
</comment>
<reference evidence="1 2" key="1">
    <citation type="journal article" date="2020" name="ISME J.">
        <title>Comparative genomics reveals insights into cyanobacterial evolution and habitat adaptation.</title>
        <authorList>
            <person name="Chen M.Y."/>
            <person name="Teng W.K."/>
            <person name="Zhao L."/>
            <person name="Hu C.X."/>
            <person name="Zhou Y.K."/>
            <person name="Han B.P."/>
            <person name="Song L.R."/>
            <person name="Shu W.S."/>
        </authorList>
    </citation>
    <scope>NUCLEOTIDE SEQUENCE [LARGE SCALE GENOMIC DNA]</scope>
    <source>
        <strain evidence="1 2">FACHB-838</strain>
    </source>
</reference>
<dbReference type="RefSeq" id="WP_206759163.1">
    <property type="nucleotide sequence ID" value="NZ_JACJSI010000359.1"/>
</dbReference>
<accession>A0ABR8E2Y9</accession>
<dbReference type="Proteomes" id="UP000623440">
    <property type="component" value="Unassembled WGS sequence"/>
</dbReference>
<gene>
    <name evidence="1" type="ORF">H6G97_44100</name>
</gene>
<evidence type="ECO:0008006" key="3">
    <source>
        <dbReference type="Google" id="ProtNLM"/>
    </source>
</evidence>
<evidence type="ECO:0000313" key="2">
    <source>
        <dbReference type="Proteomes" id="UP000623440"/>
    </source>
</evidence>